<organism evidence="1">
    <name type="scientific">Arundo donax</name>
    <name type="common">Giant reed</name>
    <name type="synonym">Donax arundinaceus</name>
    <dbReference type="NCBI Taxonomy" id="35708"/>
    <lineage>
        <taxon>Eukaryota</taxon>
        <taxon>Viridiplantae</taxon>
        <taxon>Streptophyta</taxon>
        <taxon>Embryophyta</taxon>
        <taxon>Tracheophyta</taxon>
        <taxon>Spermatophyta</taxon>
        <taxon>Magnoliopsida</taxon>
        <taxon>Liliopsida</taxon>
        <taxon>Poales</taxon>
        <taxon>Poaceae</taxon>
        <taxon>PACMAD clade</taxon>
        <taxon>Arundinoideae</taxon>
        <taxon>Arundineae</taxon>
        <taxon>Arundo</taxon>
    </lineage>
</organism>
<accession>A0A0A9DLJ7</accession>
<name>A0A0A9DLJ7_ARUDO</name>
<sequence length="35" mass="4338">MVRSRRVSRRRSSWRLFFNFECFSVHCSPFFHSGK</sequence>
<proteinExistence type="predicted"/>
<protein>
    <submittedName>
        <fullName evidence="1">Uncharacterized protein</fullName>
    </submittedName>
</protein>
<reference evidence="1" key="2">
    <citation type="journal article" date="2015" name="Data Brief">
        <title>Shoot transcriptome of the giant reed, Arundo donax.</title>
        <authorList>
            <person name="Barrero R.A."/>
            <person name="Guerrero F.D."/>
            <person name="Moolhuijzen P."/>
            <person name="Goolsby J.A."/>
            <person name="Tidwell J."/>
            <person name="Bellgard S.E."/>
            <person name="Bellgard M.I."/>
        </authorList>
    </citation>
    <scope>NUCLEOTIDE SEQUENCE</scope>
    <source>
        <tissue evidence="1">Shoot tissue taken approximately 20 cm above the soil surface</tissue>
    </source>
</reference>
<evidence type="ECO:0000313" key="1">
    <source>
        <dbReference type="EMBL" id="JAD86545.1"/>
    </source>
</evidence>
<dbReference type="EMBL" id="GBRH01211350">
    <property type="protein sequence ID" value="JAD86545.1"/>
    <property type="molecule type" value="Transcribed_RNA"/>
</dbReference>
<dbReference type="AlphaFoldDB" id="A0A0A9DLJ7"/>
<reference evidence="1" key="1">
    <citation type="submission" date="2014-09" db="EMBL/GenBank/DDBJ databases">
        <authorList>
            <person name="Magalhaes I.L.F."/>
            <person name="Oliveira U."/>
            <person name="Santos F.R."/>
            <person name="Vidigal T.H.D.A."/>
            <person name="Brescovit A.D."/>
            <person name="Santos A.J."/>
        </authorList>
    </citation>
    <scope>NUCLEOTIDE SEQUENCE</scope>
    <source>
        <tissue evidence="1">Shoot tissue taken approximately 20 cm above the soil surface</tissue>
    </source>
</reference>